<dbReference type="AlphaFoldDB" id="A0A4S9T399"/>
<reference evidence="2 3" key="1">
    <citation type="submission" date="2018-10" db="EMBL/GenBank/DDBJ databases">
        <title>Fifty Aureobasidium pullulans genomes reveal a recombining polyextremotolerant generalist.</title>
        <authorList>
            <person name="Gostincar C."/>
            <person name="Turk M."/>
            <person name="Zajc J."/>
            <person name="Gunde-Cimerman N."/>
        </authorList>
    </citation>
    <scope>NUCLEOTIDE SEQUENCE [LARGE SCALE GENOMIC DNA]</scope>
    <source>
        <strain evidence="2 3">EXF-3863</strain>
    </source>
</reference>
<feature type="domain" description="Protein kinase" evidence="1">
    <location>
        <begin position="39"/>
        <end position="398"/>
    </location>
</feature>
<organism evidence="2 3">
    <name type="scientific">Aureobasidium pullulans</name>
    <name type="common">Black yeast</name>
    <name type="synonym">Pullularia pullulans</name>
    <dbReference type="NCBI Taxonomy" id="5580"/>
    <lineage>
        <taxon>Eukaryota</taxon>
        <taxon>Fungi</taxon>
        <taxon>Dikarya</taxon>
        <taxon>Ascomycota</taxon>
        <taxon>Pezizomycotina</taxon>
        <taxon>Dothideomycetes</taxon>
        <taxon>Dothideomycetidae</taxon>
        <taxon>Dothideales</taxon>
        <taxon>Saccotheciaceae</taxon>
        <taxon>Aureobasidium</taxon>
    </lineage>
</organism>
<dbReference type="InterPro" id="IPR011009">
    <property type="entry name" value="Kinase-like_dom_sf"/>
</dbReference>
<dbReference type="Proteomes" id="UP000308005">
    <property type="component" value="Unassembled WGS sequence"/>
</dbReference>
<dbReference type="PROSITE" id="PS50011">
    <property type="entry name" value="PROTEIN_KINASE_DOM"/>
    <property type="match status" value="1"/>
</dbReference>
<gene>
    <name evidence="2" type="ORF">D6C91_05355</name>
</gene>
<protein>
    <recommendedName>
        <fullName evidence="1">Protein kinase domain-containing protein</fullName>
    </recommendedName>
</protein>
<dbReference type="SMART" id="SM00220">
    <property type="entry name" value="S_TKc"/>
    <property type="match status" value="1"/>
</dbReference>
<accession>A0A4S9T399</accession>
<dbReference type="PANTHER" id="PTHR44305">
    <property type="entry name" value="SI:DKEY-192D15.2-RELATED"/>
    <property type="match status" value="1"/>
</dbReference>
<evidence type="ECO:0000313" key="2">
    <source>
        <dbReference type="EMBL" id="THZ18864.1"/>
    </source>
</evidence>
<dbReference type="InterPro" id="IPR000719">
    <property type="entry name" value="Prot_kinase_dom"/>
</dbReference>
<dbReference type="SUPFAM" id="SSF56112">
    <property type="entry name" value="Protein kinase-like (PK-like)"/>
    <property type="match status" value="1"/>
</dbReference>
<dbReference type="Gene3D" id="1.10.510.10">
    <property type="entry name" value="Transferase(Phosphotransferase) domain 1"/>
    <property type="match status" value="1"/>
</dbReference>
<proteinExistence type="predicted"/>
<dbReference type="InterPro" id="IPR053083">
    <property type="entry name" value="TF_kinase-domain_protein"/>
</dbReference>
<evidence type="ECO:0000313" key="3">
    <source>
        <dbReference type="Proteomes" id="UP000308005"/>
    </source>
</evidence>
<dbReference type="EMBL" id="QZBM01000229">
    <property type="protein sequence ID" value="THZ18864.1"/>
    <property type="molecule type" value="Genomic_DNA"/>
</dbReference>
<evidence type="ECO:0000259" key="1">
    <source>
        <dbReference type="PROSITE" id="PS50011"/>
    </source>
</evidence>
<dbReference type="GO" id="GO:0004672">
    <property type="term" value="F:protein kinase activity"/>
    <property type="evidence" value="ECO:0007669"/>
    <property type="project" value="InterPro"/>
</dbReference>
<comment type="caution">
    <text evidence="2">The sequence shown here is derived from an EMBL/GenBank/DDBJ whole genome shotgun (WGS) entry which is preliminary data.</text>
</comment>
<sequence>MDRPVIEEIGPDGRALLKGEQSGLDKIRKPPLPRPNTKWVGGYKVGQGGFGLASAWILVDTNTSKPIDQVVIKDTFEPVWNSTEDKGMYKYIYRQLVNKGLDFGASLGHAPGKAPAKDRFFKEAYMHGVMTTTDPDEDFYTVPLWGYARRKTNMFEYNLWRLYMPLFDCRDLRSLVGVHKDANRRIPEPFLWYTLDCLMEAAILMEKSPRELLNSGNEDVIVVFDMKLENIFLASPDQSKSFPIYPRPYIADLGGACLTAPDDPLNTSNSLPFQYTKQWEAPEMWRPGTPPKGERQSEPILPTEALRGSCTNVWQIGRVLQQLMILEENPMEIGFDSECTPAQMEAMTYESGKSVPYPDSYYSDDLRGFVRECLQFIPEARPTPENIVSRIKILGPLYYKGMDIFGSDAWMQTKERQNAAKPKTTTPLAPSPAGVQQAREYTRAWSKKAKDRFLQLAEFPDSDLLIQWASDRNGRLWRYTDPDRDIVDRHGNPIDDLEYRYCVNCAKNVDADMHFCPKPVPGFGGEGGFGNGGGGGFGGGKDGVRGVGFGGTGGGGFGGAGDGGSGVPPANLGYDGAGDGGPVFGGTGYGGPGPGYGGPGSGYTGPGCGVLGPVNGAPPPQPPQTGGFHGFNPAAQSFHF</sequence>
<name>A0A4S9T399_AURPU</name>
<dbReference type="GO" id="GO:0005524">
    <property type="term" value="F:ATP binding"/>
    <property type="evidence" value="ECO:0007669"/>
    <property type="project" value="InterPro"/>
</dbReference>